<dbReference type="InParanoid" id="D2VNJ5"/>
<name>D2VNJ5_NAEGR</name>
<feature type="compositionally biased region" description="Basic and acidic residues" evidence="5">
    <location>
        <begin position="69"/>
        <end position="78"/>
    </location>
</feature>
<dbReference type="InterPro" id="IPR003689">
    <property type="entry name" value="ZIP"/>
</dbReference>
<proteinExistence type="predicted"/>
<keyword evidence="2 6" id="KW-0812">Transmembrane</keyword>
<dbReference type="GO" id="GO:0016020">
    <property type="term" value="C:membrane"/>
    <property type="evidence" value="ECO:0007669"/>
    <property type="project" value="UniProtKB-SubCell"/>
</dbReference>
<organism evidence="8">
    <name type="scientific">Naegleria gruberi</name>
    <name type="common">Amoeba</name>
    <dbReference type="NCBI Taxonomy" id="5762"/>
    <lineage>
        <taxon>Eukaryota</taxon>
        <taxon>Discoba</taxon>
        <taxon>Heterolobosea</taxon>
        <taxon>Tetramitia</taxon>
        <taxon>Eutetramitia</taxon>
        <taxon>Vahlkampfiidae</taxon>
        <taxon>Naegleria</taxon>
    </lineage>
</organism>
<dbReference type="eggNOG" id="KOG2693">
    <property type="taxonomic scope" value="Eukaryota"/>
</dbReference>
<dbReference type="Pfam" id="PF02535">
    <property type="entry name" value="Zip"/>
    <property type="match status" value="1"/>
</dbReference>
<gene>
    <name evidence="7" type="ORF">NAEGRDRAFT_70523</name>
</gene>
<dbReference type="Proteomes" id="UP000006671">
    <property type="component" value="Unassembled WGS sequence"/>
</dbReference>
<evidence type="ECO:0000256" key="4">
    <source>
        <dbReference type="ARBA" id="ARBA00023136"/>
    </source>
</evidence>
<dbReference type="GO" id="GO:0005385">
    <property type="term" value="F:zinc ion transmembrane transporter activity"/>
    <property type="evidence" value="ECO:0007669"/>
    <property type="project" value="TreeGrafter"/>
</dbReference>
<feature type="transmembrane region" description="Helical" evidence="6">
    <location>
        <begin position="369"/>
        <end position="390"/>
    </location>
</feature>
<evidence type="ECO:0000256" key="2">
    <source>
        <dbReference type="ARBA" id="ARBA00022692"/>
    </source>
</evidence>
<dbReference type="GeneID" id="8855051"/>
<dbReference type="RefSeq" id="XP_002674492.1">
    <property type="nucleotide sequence ID" value="XM_002674446.1"/>
</dbReference>
<feature type="transmembrane region" description="Helical" evidence="6">
    <location>
        <begin position="12"/>
        <end position="32"/>
    </location>
</feature>
<feature type="transmembrane region" description="Helical" evidence="6">
    <location>
        <begin position="334"/>
        <end position="354"/>
    </location>
</feature>
<dbReference type="VEuPathDB" id="AmoebaDB:NAEGRDRAFT_70523"/>
<dbReference type="AlphaFoldDB" id="D2VNJ5"/>
<evidence type="ECO:0000313" key="7">
    <source>
        <dbReference type="EMBL" id="EFC41748.1"/>
    </source>
</evidence>
<dbReference type="OrthoDB" id="200954at2759"/>
<feature type="transmembrane region" description="Helical" evidence="6">
    <location>
        <begin position="219"/>
        <end position="238"/>
    </location>
</feature>
<evidence type="ECO:0000313" key="8">
    <source>
        <dbReference type="Proteomes" id="UP000006671"/>
    </source>
</evidence>
<keyword evidence="3 6" id="KW-1133">Transmembrane helix</keyword>
<dbReference type="PANTHER" id="PTHR16950">
    <property type="entry name" value="ZINC TRANSPORTER SLC39A7 HISTIDINE-RICH MEMBRANE PROTEIN KE4"/>
    <property type="match status" value="1"/>
</dbReference>
<feature type="transmembrane region" description="Helical" evidence="6">
    <location>
        <begin position="129"/>
        <end position="155"/>
    </location>
</feature>
<dbReference type="KEGG" id="ngr:NAEGRDRAFT_70523"/>
<comment type="subcellular location">
    <subcellularLocation>
        <location evidence="1">Membrane</location>
        <topology evidence="1">Multi-pass membrane protein</topology>
    </subcellularLocation>
</comment>
<evidence type="ECO:0000256" key="5">
    <source>
        <dbReference type="SAM" id="MobiDB-lite"/>
    </source>
</evidence>
<feature type="transmembrane region" description="Helical" evidence="6">
    <location>
        <begin position="167"/>
        <end position="192"/>
    </location>
</feature>
<keyword evidence="4 6" id="KW-0472">Membrane</keyword>
<feature type="region of interest" description="Disordered" evidence="5">
    <location>
        <begin position="45"/>
        <end position="78"/>
    </location>
</feature>
<dbReference type="PANTHER" id="PTHR16950:SF16">
    <property type="entry name" value="ZINC TRANSPORTER ZIP13"/>
    <property type="match status" value="1"/>
</dbReference>
<dbReference type="STRING" id="5762.D2VNJ5"/>
<protein>
    <submittedName>
        <fullName evidence="7">Predicted protein</fullName>
    </submittedName>
</protein>
<dbReference type="OMA" id="DFHHHGH"/>
<dbReference type="EMBL" id="GG738884">
    <property type="protein sequence ID" value="EFC41748.1"/>
    <property type="molecule type" value="Genomic_DNA"/>
</dbReference>
<reference evidence="7 8" key="1">
    <citation type="journal article" date="2010" name="Cell">
        <title>The genome of Naegleria gruberi illuminates early eukaryotic versatility.</title>
        <authorList>
            <person name="Fritz-Laylin L.K."/>
            <person name="Prochnik S.E."/>
            <person name="Ginger M.L."/>
            <person name="Dacks J.B."/>
            <person name="Carpenter M.L."/>
            <person name="Field M.C."/>
            <person name="Kuo A."/>
            <person name="Paredez A."/>
            <person name="Chapman J."/>
            <person name="Pham J."/>
            <person name="Shu S."/>
            <person name="Neupane R."/>
            <person name="Cipriano M."/>
            <person name="Mancuso J."/>
            <person name="Tu H."/>
            <person name="Salamov A."/>
            <person name="Lindquist E."/>
            <person name="Shapiro H."/>
            <person name="Lucas S."/>
            <person name="Grigoriev I.V."/>
            <person name="Cande W.Z."/>
            <person name="Fulton C."/>
            <person name="Rokhsar D.S."/>
            <person name="Dawson S.C."/>
        </authorList>
    </citation>
    <scope>NUCLEOTIDE SEQUENCE [LARGE SCALE GENOMIC DNA]</scope>
    <source>
        <strain evidence="7 8">NEG-M</strain>
    </source>
</reference>
<feature type="transmembrane region" description="Helical" evidence="6">
    <location>
        <begin position="429"/>
        <end position="449"/>
    </location>
</feature>
<evidence type="ECO:0000256" key="1">
    <source>
        <dbReference type="ARBA" id="ARBA00004141"/>
    </source>
</evidence>
<dbReference type="GO" id="GO:0006882">
    <property type="term" value="P:intracellular zinc ion homeostasis"/>
    <property type="evidence" value="ECO:0007669"/>
    <property type="project" value="TreeGrafter"/>
</dbReference>
<sequence length="462" mass="51879">MSLIQQQKRPRRFSAVLLLLMGVVLVASLLLLNFHHYESSLVNAHGSHHHHHKQHSSEKHKCQHHHEHEHHEHHYEHKEVNTNNNNEKHQQIHRHLLETKEIHKEGDHHHHDHNLHEEKQQHQPSKLSIWMYSLGSSFGVSLLSFVGASLLFYGIRGQENGATMSNLQFILSCLAVGSLLGDCFLHLLPILYASEEHSHDSGHSHGSGGKHVHNLEASGHSFVILFGFILCLLIEVYLRVRQRREEKKEKANEVKLGGHSHHHGHSHIKAVGWINLIGDGIHNFMDGAGIAGAFQVSIPVGIANVLCICMHEIPQELSDYGILLSAGFSVKKALFFNFLSGVLSVVGCLFGLILTSDHGFEFLFINEKHLVALSAGSFMYIATSMIPIILDQLVESSELVAVPEIKNEDEKTEKKVHKDAQTSDFPTKLYYAIGSVTAGIILMHIIGVYEDSVTDMVTSFYR</sequence>
<evidence type="ECO:0000256" key="6">
    <source>
        <dbReference type="SAM" id="Phobius"/>
    </source>
</evidence>
<accession>D2VNJ5</accession>
<keyword evidence="8" id="KW-1185">Reference proteome</keyword>
<evidence type="ECO:0000256" key="3">
    <source>
        <dbReference type="ARBA" id="ARBA00022989"/>
    </source>
</evidence>